<feature type="chain" id="PRO_5044790800" evidence="1">
    <location>
        <begin position="23"/>
        <end position="73"/>
    </location>
</feature>
<dbReference type="Proteomes" id="UP001626550">
    <property type="component" value="Unassembled WGS sequence"/>
</dbReference>
<proteinExistence type="predicted"/>
<gene>
    <name evidence="2" type="ORF">Ciccas_009885</name>
</gene>
<dbReference type="EMBL" id="JBJKFK010002164">
    <property type="protein sequence ID" value="KAL3311533.1"/>
    <property type="molecule type" value="Genomic_DNA"/>
</dbReference>
<organism evidence="2 3">
    <name type="scientific">Cichlidogyrus casuarinus</name>
    <dbReference type="NCBI Taxonomy" id="1844966"/>
    <lineage>
        <taxon>Eukaryota</taxon>
        <taxon>Metazoa</taxon>
        <taxon>Spiralia</taxon>
        <taxon>Lophotrochozoa</taxon>
        <taxon>Platyhelminthes</taxon>
        <taxon>Monogenea</taxon>
        <taxon>Monopisthocotylea</taxon>
        <taxon>Dactylogyridea</taxon>
        <taxon>Ancyrocephalidae</taxon>
        <taxon>Cichlidogyrus</taxon>
    </lineage>
</organism>
<reference evidence="2 3" key="1">
    <citation type="submission" date="2024-11" db="EMBL/GenBank/DDBJ databases">
        <title>Adaptive evolution of stress response genes in parasites aligns with host niche diversity.</title>
        <authorList>
            <person name="Hahn C."/>
            <person name="Resl P."/>
        </authorList>
    </citation>
    <scope>NUCLEOTIDE SEQUENCE [LARGE SCALE GENOMIC DNA]</scope>
    <source>
        <strain evidence="2">EGGRZ-B1_66</strain>
        <tissue evidence="2">Body</tissue>
    </source>
</reference>
<evidence type="ECO:0000313" key="3">
    <source>
        <dbReference type="Proteomes" id="UP001626550"/>
    </source>
</evidence>
<name>A0ABD2PWS1_9PLAT</name>
<accession>A0ABD2PWS1</accession>
<evidence type="ECO:0000256" key="1">
    <source>
        <dbReference type="SAM" id="SignalP"/>
    </source>
</evidence>
<evidence type="ECO:0000313" key="2">
    <source>
        <dbReference type="EMBL" id="KAL3311533.1"/>
    </source>
</evidence>
<protein>
    <submittedName>
        <fullName evidence="2">Uncharacterized protein</fullName>
    </submittedName>
</protein>
<comment type="caution">
    <text evidence="2">The sequence shown here is derived from an EMBL/GenBank/DDBJ whole genome shotgun (WGS) entry which is preliminary data.</text>
</comment>
<dbReference type="AlphaFoldDB" id="A0ABD2PWS1"/>
<keyword evidence="1" id="KW-0732">Signal</keyword>
<sequence>MVKPFSILTVLCVIALILHVDAQVTNAKFTAMSIGCGKFDWPEGQDDDVEYIPSGQDVLRKEFSTGINAFVDG</sequence>
<keyword evidence="3" id="KW-1185">Reference proteome</keyword>
<feature type="signal peptide" evidence="1">
    <location>
        <begin position="1"/>
        <end position="22"/>
    </location>
</feature>